<accession>A0A4P2VSZ5</accession>
<dbReference type="OrthoDB" id="5290047at2"/>
<evidence type="ECO:0000313" key="2">
    <source>
        <dbReference type="Proteomes" id="UP000291236"/>
    </source>
</evidence>
<proteinExistence type="predicted"/>
<dbReference type="KEGG" id="sbf:JCM31447_08760"/>
<reference evidence="1 2" key="1">
    <citation type="submission" date="2018-12" db="EMBL/GenBank/DDBJ databases">
        <title>Rubrispira sanarue gen. nov., sp., nov., a member of the order Silvanigrellales, isolated from a brackish lake in Hamamatsu Japan.</title>
        <authorList>
            <person name="Maejima Y."/>
            <person name="Iino T."/>
            <person name="Muraguchi Y."/>
            <person name="Fukuda K."/>
            <person name="Nojiri H."/>
            <person name="Ohkuma M."/>
            <person name="Moriuchi R."/>
            <person name="Dohra H."/>
            <person name="Kimbara K."/>
            <person name="Shintani M."/>
        </authorList>
    </citation>
    <scope>NUCLEOTIDE SEQUENCE [LARGE SCALE GENOMIC DNA]</scope>
    <source>
        <strain evidence="1 2">RF1110005</strain>
    </source>
</reference>
<dbReference type="AlphaFoldDB" id="A0A4P2VSZ5"/>
<gene>
    <name evidence="1" type="ORF">JCM31447_08760</name>
</gene>
<sequence length="481" mass="56076">MLKSTTMKIINEIENDFELFEKYLYSPTSIKEFKKFLINYRGMKVLDIPQTYNRDQLAKQTAENIVNFFINIFAKTGLAEHSEEEILDILNEVEESVNLSLYYWFGLNDRNYQFRTLIHYYELEGIGSVFLTKNKHDFAVSLSEDGIRFGLASSEHEPKFMPVSKVCELDKFTEKTTERKLFARIRTIQREICLLIDDWEHLNAILAVEYGRTFQEFQNLRSKKSEEEHIQVVNKMNTRRDTLATWCLQSFCDFQEWFERISLAKDFSDDIRLELEAASSLLLSGLQKIFLPASVSRHRYCASVPNLLERYALSRVRLNRNDVSSRLLLQACMSAQGKPFDETLFEFIEKKPFEWTFTFDPSSAIKSFSWSYSRELHLVLSSIYGVCCFKKSLPNSIDANFLSDIATTLQMPETFPPDADPIRKIFDNKIDLLDRKVQKVIQQLLNFLETNVKVTKNTKELCQFIKSNLQPAQESLNGSLS</sequence>
<dbReference type="EMBL" id="AP019368">
    <property type="protein sequence ID" value="BBH52435.1"/>
    <property type="molecule type" value="Genomic_DNA"/>
</dbReference>
<organism evidence="1 2">
    <name type="scientific">Fluviispira sanaruensis</name>
    <dbReference type="NCBI Taxonomy" id="2493639"/>
    <lineage>
        <taxon>Bacteria</taxon>
        <taxon>Pseudomonadati</taxon>
        <taxon>Bdellovibrionota</taxon>
        <taxon>Oligoflexia</taxon>
        <taxon>Silvanigrellales</taxon>
        <taxon>Silvanigrellaceae</taxon>
        <taxon>Fluviispira</taxon>
    </lineage>
</organism>
<evidence type="ECO:0000313" key="1">
    <source>
        <dbReference type="EMBL" id="BBH52435.1"/>
    </source>
</evidence>
<dbReference type="RefSeq" id="WP_130606936.1">
    <property type="nucleotide sequence ID" value="NZ_AP019368.1"/>
</dbReference>
<name>A0A4P2VSZ5_FLUSA</name>
<dbReference type="Proteomes" id="UP000291236">
    <property type="component" value="Chromosome"/>
</dbReference>
<keyword evidence="2" id="KW-1185">Reference proteome</keyword>
<protein>
    <submittedName>
        <fullName evidence="1">Uncharacterized protein</fullName>
    </submittedName>
</protein>